<dbReference type="Proteomes" id="UP000886595">
    <property type="component" value="Unassembled WGS sequence"/>
</dbReference>
<feature type="region of interest" description="Disordered" evidence="5">
    <location>
        <begin position="1"/>
        <end position="34"/>
    </location>
</feature>
<dbReference type="AlphaFoldDB" id="A0A8X8BCE1"/>
<protein>
    <submittedName>
        <fullName evidence="6">Uncharacterized protein</fullName>
    </submittedName>
</protein>
<dbReference type="GO" id="GO:0005737">
    <property type="term" value="C:cytoplasm"/>
    <property type="evidence" value="ECO:0007669"/>
    <property type="project" value="UniProtKB-SubCell"/>
</dbReference>
<dbReference type="OrthoDB" id="7344096at2759"/>
<evidence type="ECO:0000256" key="5">
    <source>
        <dbReference type="SAM" id="MobiDB-lite"/>
    </source>
</evidence>
<evidence type="ECO:0000313" key="6">
    <source>
        <dbReference type="EMBL" id="KAG2329333.1"/>
    </source>
</evidence>
<dbReference type="GO" id="GO:0005634">
    <property type="term" value="C:nucleus"/>
    <property type="evidence" value="ECO:0007669"/>
    <property type="project" value="UniProtKB-SubCell"/>
</dbReference>
<dbReference type="PANTHER" id="PTHR31250:SF14">
    <property type="entry name" value="IQ DOMAIN-CONTAINING PROTEIN IQM2"/>
    <property type="match status" value="1"/>
</dbReference>
<dbReference type="PANTHER" id="PTHR31250">
    <property type="entry name" value="IQ DOMAIN-CONTAINING PROTEIN IQM3"/>
    <property type="match status" value="1"/>
</dbReference>
<sequence length="105" mass="11109">MEPRGNTPVSSDRKTKKTVASSATAKPNGKSTASSAIVMKSSEVVVEDRKLFYKNSGEMLQASSMEDSDSNWILVLSTSTVLYIGEKKGPFQHSSFFAGGATGAA</sequence>
<keyword evidence="4" id="KW-0539">Nucleus</keyword>
<proteinExistence type="predicted"/>
<dbReference type="InterPro" id="IPR044159">
    <property type="entry name" value="IQM"/>
</dbReference>
<dbReference type="EMBL" id="JAAMPC010000001">
    <property type="protein sequence ID" value="KAG2329333.1"/>
    <property type="molecule type" value="Genomic_DNA"/>
</dbReference>
<evidence type="ECO:0000256" key="1">
    <source>
        <dbReference type="ARBA" id="ARBA00004123"/>
    </source>
</evidence>
<evidence type="ECO:0000256" key="2">
    <source>
        <dbReference type="ARBA" id="ARBA00004496"/>
    </source>
</evidence>
<comment type="subcellular location">
    <subcellularLocation>
        <location evidence="2">Cytoplasm</location>
    </subcellularLocation>
    <subcellularLocation>
        <location evidence="1">Nucleus</location>
    </subcellularLocation>
</comment>
<reference evidence="6 7" key="1">
    <citation type="submission" date="2020-02" db="EMBL/GenBank/DDBJ databases">
        <authorList>
            <person name="Ma Q."/>
            <person name="Huang Y."/>
            <person name="Song X."/>
            <person name="Pei D."/>
        </authorList>
    </citation>
    <scope>NUCLEOTIDE SEQUENCE [LARGE SCALE GENOMIC DNA]</scope>
    <source>
        <strain evidence="6">Sxm20200214</strain>
        <tissue evidence="6">Leaf</tissue>
    </source>
</reference>
<evidence type="ECO:0000256" key="3">
    <source>
        <dbReference type="ARBA" id="ARBA00022490"/>
    </source>
</evidence>
<accession>A0A8X8BCE1</accession>
<gene>
    <name evidence="6" type="ORF">Bca52824_000513</name>
</gene>
<keyword evidence="3" id="KW-0963">Cytoplasm</keyword>
<evidence type="ECO:0000256" key="4">
    <source>
        <dbReference type="ARBA" id="ARBA00023242"/>
    </source>
</evidence>
<name>A0A8X8BCE1_BRACI</name>
<keyword evidence="7" id="KW-1185">Reference proteome</keyword>
<evidence type="ECO:0000313" key="7">
    <source>
        <dbReference type="Proteomes" id="UP000886595"/>
    </source>
</evidence>
<organism evidence="6 7">
    <name type="scientific">Brassica carinata</name>
    <name type="common">Ethiopian mustard</name>
    <name type="synonym">Abyssinian cabbage</name>
    <dbReference type="NCBI Taxonomy" id="52824"/>
    <lineage>
        <taxon>Eukaryota</taxon>
        <taxon>Viridiplantae</taxon>
        <taxon>Streptophyta</taxon>
        <taxon>Embryophyta</taxon>
        <taxon>Tracheophyta</taxon>
        <taxon>Spermatophyta</taxon>
        <taxon>Magnoliopsida</taxon>
        <taxon>eudicotyledons</taxon>
        <taxon>Gunneridae</taxon>
        <taxon>Pentapetalae</taxon>
        <taxon>rosids</taxon>
        <taxon>malvids</taxon>
        <taxon>Brassicales</taxon>
        <taxon>Brassicaceae</taxon>
        <taxon>Brassiceae</taxon>
        <taxon>Brassica</taxon>
    </lineage>
</organism>
<feature type="compositionally biased region" description="Polar residues" evidence="5">
    <location>
        <begin position="18"/>
        <end position="34"/>
    </location>
</feature>
<comment type="caution">
    <text evidence="6">The sequence shown here is derived from an EMBL/GenBank/DDBJ whole genome shotgun (WGS) entry which is preliminary data.</text>
</comment>